<dbReference type="SUPFAM" id="SSF51445">
    <property type="entry name" value="(Trans)glycosidases"/>
    <property type="match status" value="1"/>
</dbReference>
<comment type="caution">
    <text evidence="9">The sequence shown here is derived from an EMBL/GenBank/DDBJ whole genome shotgun (WGS) entry which is preliminary data.</text>
</comment>
<dbReference type="SUPFAM" id="SSF52279">
    <property type="entry name" value="Beta-D-glucan exohydrolase, C-terminal domain"/>
    <property type="match status" value="1"/>
</dbReference>
<feature type="domain" description="Fibronectin type III-like" evidence="8">
    <location>
        <begin position="722"/>
        <end position="791"/>
    </location>
</feature>
<proteinExistence type="inferred from homology"/>
<keyword evidence="5 9" id="KW-0378">Hydrolase</keyword>
<organism evidence="9 10">
    <name type="scientific">Sphingomonas cynarae</name>
    <dbReference type="NCBI Taxonomy" id="930197"/>
    <lineage>
        <taxon>Bacteria</taxon>
        <taxon>Pseudomonadati</taxon>
        <taxon>Pseudomonadota</taxon>
        <taxon>Alphaproteobacteria</taxon>
        <taxon>Sphingomonadales</taxon>
        <taxon>Sphingomonadaceae</taxon>
        <taxon>Sphingomonas</taxon>
    </lineage>
</organism>
<dbReference type="InterPro" id="IPR051915">
    <property type="entry name" value="Cellulose_Degrad_GH3"/>
</dbReference>
<dbReference type="GO" id="GO:0016787">
    <property type="term" value="F:hydrolase activity"/>
    <property type="evidence" value="ECO:0007669"/>
    <property type="project" value="UniProtKB-KW"/>
</dbReference>
<feature type="signal peptide" evidence="7">
    <location>
        <begin position="1"/>
        <end position="26"/>
    </location>
</feature>
<dbReference type="EMBL" id="BAABBF010000014">
    <property type="protein sequence ID" value="GAA3724789.1"/>
    <property type="molecule type" value="Genomic_DNA"/>
</dbReference>
<dbReference type="InterPro" id="IPR013783">
    <property type="entry name" value="Ig-like_fold"/>
</dbReference>
<name>A0ABP7EX00_9SPHN</name>
<dbReference type="PANTHER" id="PTHR30620">
    <property type="entry name" value="PERIPLASMIC BETA-GLUCOSIDASE-RELATED"/>
    <property type="match status" value="1"/>
</dbReference>
<dbReference type="InterPro" id="IPR036881">
    <property type="entry name" value="Glyco_hydro_3_C_sf"/>
</dbReference>
<dbReference type="InterPro" id="IPR002772">
    <property type="entry name" value="Glyco_hydro_3_C"/>
</dbReference>
<dbReference type="PANTHER" id="PTHR30620:SF16">
    <property type="entry name" value="LYSOSOMAL BETA GLUCOSIDASE"/>
    <property type="match status" value="1"/>
</dbReference>
<evidence type="ECO:0000256" key="3">
    <source>
        <dbReference type="ARBA" id="ARBA00012744"/>
    </source>
</evidence>
<keyword evidence="10" id="KW-1185">Reference proteome</keyword>
<accession>A0ABP7EX00</accession>
<dbReference type="EC" id="3.2.1.21" evidence="3"/>
<dbReference type="SMART" id="SM01217">
    <property type="entry name" value="Fn3_like"/>
    <property type="match status" value="1"/>
</dbReference>
<dbReference type="Gene3D" id="3.40.50.1700">
    <property type="entry name" value="Glycoside hydrolase family 3 C-terminal domain"/>
    <property type="match status" value="1"/>
</dbReference>
<comment type="similarity">
    <text evidence="2">Belongs to the glycosyl hydrolase 3 family.</text>
</comment>
<dbReference type="InterPro" id="IPR026891">
    <property type="entry name" value="Fn3-like"/>
</dbReference>
<feature type="chain" id="PRO_5047516972" description="beta-glucosidase" evidence="7">
    <location>
        <begin position="27"/>
        <end position="802"/>
    </location>
</feature>
<evidence type="ECO:0000256" key="2">
    <source>
        <dbReference type="ARBA" id="ARBA00005336"/>
    </source>
</evidence>
<sequence>MNQRAKPVRLVLACLLVTAATGTLVAQTSPNRPAPAKFAPYKDASQPVAIRVEDLLHRMTLEEKVAQMIGVWEKKGSIQDASGNFSGSKASRVFPNGLGQITRPSDKRGVTTSNNAAGAVADAVNRTARETADYVNAAQRWAVEQTRLGIPMIMHEEALHGYVARGATSFPQSIALASSWDPALVERVFSVAAREMRARGANLALAPVVDVARDPRWGRIEETYGEDPVLVSEMGLAAIRGFQGATLPLKRDKVMVTLKHMTGHGQPENGTNVGPANISERTLREIFFPPFERTVKELPVQAVMASYNEIDGIPSHANKWLLDDVLRREWGYQGSVVSDYFAIKELNTRHKLYGTDMAAAGRRALDAGVDMELPDAEGWTTLAQMVRSGQVPQEQVDKAVRRILTMKFRMGLFENPYADARTADAKTATPDAIALAREAAVRSVVLLKNQNNLLPLDAARVGRMLVVGTHARDTPIGGYSDVPKHVVSVLEGMQQAARGRFLVDYAEGVRLTRNRQWAADKVELVAPTENAPLIEEAVAKAAQADTILLVLGQNEQLSREAWADQHLGDRQKLDLIGDQNELARRLFAIGKPVVVVLLNGSPLAATYLDANAPAIIEGWYLGQETGNAVADIVLGRANPGGKLPVSVPRSEGQLPIFYNHKPTARRGYLFDTTAPLYPFGYGLSYTSFDVGAPRLARSTIGRNETVRVAVDVANTGQRAGDEVVQLYVHDDEATVTRPVLELKHFQRVTLQPGEKRTVTFDLKTADFSLWNVAMQRVVEPGTFTISAGNSSAALNTTTLTVH</sequence>
<dbReference type="Pfam" id="PF00933">
    <property type="entry name" value="Glyco_hydro_3"/>
    <property type="match status" value="1"/>
</dbReference>
<evidence type="ECO:0000256" key="7">
    <source>
        <dbReference type="SAM" id="SignalP"/>
    </source>
</evidence>
<dbReference type="PRINTS" id="PR00133">
    <property type="entry name" value="GLHYDRLASE3"/>
</dbReference>
<dbReference type="Proteomes" id="UP001500523">
    <property type="component" value="Unassembled WGS sequence"/>
</dbReference>
<dbReference type="Pfam" id="PF01915">
    <property type="entry name" value="Glyco_hydro_3_C"/>
    <property type="match status" value="1"/>
</dbReference>
<dbReference type="InterPro" id="IPR001764">
    <property type="entry name" value="Glyco_hydro_3_N"/>
</dbReference>
<evidence type="ECO:0000256" key="1">
    <source>
        <dbReference type="ARBA" id="ARBA00000448"/>
    </source>
</evidence>
<dbReference type="RefSeq" id="WP_425567217.1">
    <property type="nucleotide sequence ID" value="NZ_BAABBF010000014.1"/>
</dbReference>
<evidence type="ECO:0000313" key="10">
    <source>
        <dbReference type="Proteomes" id="UP001500523"/>
    </source>
</evidence>
<evidence type="ECO:0000256" key="5">
    <source>
        <dbReference type="ARBA" id="ARBA00022801"/>
    </source>
</evidence>
<gene>
    <name evidence="9" type="ORF">GCM10022268_35990</name>
</gene>
<dbReference type="Gene3D" id="2.60.40.10">
    <property type="entry name" value="Immunoglobulins"/>
    <property type="match status" value="1"/>
</dbReference>
<keyword evidence="4 7" id="KW-0732">Signal</keyword>
<dbReference type="InterPro" id="IPR017853">
    <property type="entry name" value="GH"/>
</dbReference>
<evidence type="ECO:0000259" key="8">
    <source>
        <dbReference type="SMART" id="SM01217"/>
    </source>
</evidence>
<protein>
    <recommendedName>
        <fullName evidence="3">beta-glucosidase</fullName>
        <ecNumber evidence="3">3.2.1.21</ecNumber>
    </recommendedName>
</protein>
<comment type="catalytic activity">
    <reaction evidence="1">
        <text>Hydrolysis of terminal, non-reducing beta-D-glucosyl residues with release of beta-D-glucose.</text>
        <dbReference type="EC" id="3.2.1.21"/>
    </reaction>
</comment>
<dbReference type="Gene3D" id="3.20.20.300">
    <property type="entry name" value="Glycoside hydrolase, family 3, N-terminal domain"/>
    <property type="match status" value="1"/>
</dbReference>
<keyword evidence="6" id="KW-0326">Glycosidase</keyword>
<evidence type="ECO:0000313" key="9">
    <source>
        <dbReference type="EMBL" id="GAA3724789.1"/>
    </source>
</evidence>
<dbReference type="InterPro" id="IPR036962">
    <property type="entry name" value="Glyco_hydro_3_N_sf"/>
</dbReference>
<reference evidence="10" key="1">
    <citation type="journal article" date="2019" name="Int. J. Syst. Evol. Microbiol.">
        <title>The Global Catalogue of Microorganisms (GCM) 10K type strain sequencing project: providing services to taxonomists for standard genome sequencing and annotation.</title>
        <authorList>
            <consortium name="The Broad Institute Genomics Platform"/>
            <consortium name="The Broad Institute Genome Sequencing Center for Infectious Disease"/>
            <person name="Wu L."/>
            <person name="Ma J."/>
        </authorList>
    </citation>
    <scope>NUCLEOTIDE SEQUENCE [LARGE SCALE GENOMIC DNA]</scope>
    <source>
        <strain evidence="10">JCM 17498</strain>
    </source>
</reference>
<dbReference type="Pfam" id="PF14310">
    <property type="entry name" value="Fn3-like"/>
    <property type="match status" value="1"/>
</dbReference>
<evidence type="ECO:0000256" key="6">
    <source>
        <dbReference type="ARBA" id="ARBA00023295"/>
    </source>
</evidence>
<evidence type="ECO:0000256" key="4">
    <source>
        <dbReference type="ARBA" id="ARBA00022729"/>
    </source>
</evidence>